<evidence type="ECO:0000313" key="2">
    <source>
        <dbReference type="EMBL" id="DAA03501.1"/>
    </source>
</evidence>
<reference evidence="2" key="1">
    <citation type="journal article" date="2003" name="Genome Biol.">
        <title>An integrated gene annotation and transcriptional profiling approach towards the full gene content of the Drosophila genome.</title>
        <authorList>
            <person name="Hild M."/>
            <person name="Beckmann B."/>
            <person name="Haas S.A."/>
            <person name="Koch B."/>
            <person name="Solovyev V."/>
            <person name="Busold C."/>
            <person name="Fellenberg K."/>
            <person name="Boutros M."/>
            <person name="Vingron M."/>
            <person name="Sauer F."/>
            <person name="Hoheisel J.D."/>
            <person name="Paro R."/>
        </authorList>
    </citation>
    <scope>NUCLEOTIDE SEQUENCE</scope>
</reference>
<dbReference type="EMBL" id="BK003302">
    <property type="protein sequence ID" value="DAA03501.1"/>
    <property type="molecule type" value="Genomic_DNA"/>
</dbReference>
<feature type="compositionally biased region" description="Polar residues" evidence="1">
    <location>
        <begin position="7"/>
        <end position="16"/>
    </location>
</feature>
<dbReference type="AlphaFoldDB" id="Q6IHW4"/>
<evidence type="ECO:0000256" key="1">
    <source>
        <dbReference type="SAM" id="MobiDB-lite"/>
    </source>
</evidence>
<gene>
    <name evidence="2" type="ORF">HDC00658</name>
</gene>
<accession>Q6IHW4</accession>
<sequence length="167" mass="18541">MPFTLATYRSTGQGHTSAGPRTFLGQTEGNTRYEDQQQQQQQQLSLACLLSSGCQCQRVPFESFIPASLLEAHHHAGRRILPRGYPPGSGFPFAFPFLFPISNSDSWCHLRCTAGANRRHLTLTFRSPLPSKEFASGLRGQKRNGKTLSKIKTAPEFWAGPLGKKHL</sequence>
<protein>
    <submittedName>
        <fullName evidence="2">HDC00658</fullName>
    </submittedName>
</protein>
<name>Q6IHW4_DROME</name>
<proteinExistence type="predicted"/>
<feature type="region of interest" description="Disordered" evidence="1">
    <location>
        <begin position="1"/>
        <end position="21"/>
    </location>
</feature>
<organism evidence="2">
    <name type="scientific">Drosophila melanogaster</name>
    <name type="common">Fruit fly</name>
    <dbReference type="NCBI Taxonomy" id="7227"/>
    <lineage>
        <taxon>Eukaryota</taxon>
        <taxon>Metazoa</taxon>
        <taxon>Ecdysozoa</taxon>
        <taxon>Arthropoda</taxon>
        <taxon>Hexapoda</taxon>
        <taxon>Insecta</taxon>
        <taxon>Pterygota</taxon>
        <taxon>Neoptera</taxon>
        <taxon>Endopterygota</taxon>
        <taxon>Diptera</taxon>
        <taxon>Brachycera</taxon>
        <taxon>Muscomorpha</taxon>
        <taxon>Ephydroidea</taxon>
        <taxon>Drosophilidae</taxon>
        <taxon>Drosophila</taxon>
        <taxon>Sophophora</taxon>
    </lineage>
</organism>